<keyword evidence="2" id="KW-1185">Reference proteome</keyword>
<protein>
    <submittedName>
        <fullName evidence="1">Uncharacterized protein</fullName>
    </submittedName>
</protein>
<evidence type="ECO:0000313" key="1">
    <source>
        <dbReference type="EMBL" id="KAK5910101.1"/>
    </source>
</evidence>
<dbReference type="Proteomes" id="UP001335648">
    <property type="component" value="Unassembled WGS sequence"/>
</dbReference>
<reference evidence="1 2" key="1">
    <citation type="journal article" date="2023" name="Mol. Biol. Evol.">
        <title>Genomics of Secondarily Temperate Adaptation in the Only Non-Antarctic Icefish.</title>
        <authorList>
            <person name="Rivera-Colon A.G."/>
            <person name="Rayamajhi N."/>
            <person name="Minhas B.F."/>
            <person name="Madrigal G."/>
            <person name="Bilyk K.T."/>
            <person name="Yoon V."/>
            <person name="Hune M."/>
            <person name="Gregory S."/>
            <person name="Cheng C.H.C."/>
            <person name="Catchen J.M."/>
        </authorList>
    </citation>
    <scope>NUCLEOTIDE SEQUENCE [LARGE SCALE GENOMIC DNA]</scope>
    <source>
        <strain evidence="1">JC2023a</strain>
    </source>
</reference>
<organism evidence="1 2">
    <name type="scientific">Champsocephalus esox</name>
    <name type="common">pike icefish</name>
    <dbReference type="NCBI Taxonomy" id="159716"/>
    <lineage>
        <taxon>Eukaryota</taxon>
        <taxon>Metazoa</taxon>
        <taxon>Chordata</taxon>
        <taxon>Craniata</taxon>
        <taxon>Vertebrata</taxon>
        <taxon>Euteleostomi</taxon>
        <taxon>Actinopterygii</taxon>
        <taxon>Neopterygii</taxon>
        <taxon>Teleostei</taxon>
        <taxon>Neoteleostei</taxon>
        <taxon>Acanthomorphata</taxon>
        <taxon>Eupercaria</taxon>
        <taxon>Perciformes</taxon>
        <taxon>Notothenioidei</taxon>
        <taxon>Channichthyidae</taxon>
        <taxon>Champsocephalus</taxon>
    </lineage>
</organism>
<dbReference type="AlphaFoldDB" id="A0AAN8HC25"/>
<comment type="caution">
    <text evidence="1">The sequence shown here is derived from an EMBL/GenBank/DDBJ whole genome shotgun (WGS) entry which is preliminary data.</text>
</comment>
<accession>A0AAN8HC25</accession>
<gene>
    <name evidence="1" type="ORF">CesoFtcFv8_003970</name>
</gene>
<name>A0AAN8HC25_9TELE</name>
<dbReference type="EMBL" id="JAULUE010002048">
    <property type="protein sequence ID" value="KAK5910101.1"/>
    <property type="molecule type" value="Genomic_DNA"/>
</dbReference>
<evidence type="ECO:0000313" key="2">
    <source>
        <dbReference type="Proteomes" id="UP001335648"/>
    </source>
</evidence>
<proteinExistence type="predicted"/>
<sequence>MHQLPGLPRPSEFFCVTRRRLSLQSRLLSTVRQGLKFPRSYAQLGTSSSVTTHTEAPCSPLMMDLSGFWNTVTNTWWSTWAVRLSTSRLTG</sequence>